<accession>A0ABV8DBS7</accession>
<keyword evidence="3" id="KW-1185">Reference proteome</keyword>
<comment type="caution">
    <text evidence="2">The sequence shown here is derived from an EMBL/GenBank/DDBJ whole genome shotgun (WGS) entry which is preliminary data.</text>
</comment>
<gene>
    <name evidence="2" type="ORF">ACFOW3_13730</name>
</gene>
<sequence>MYQFNAATAAEADNISAYLDETGKYKGKFTRAEKLVSTNKGTHGIGFTFEDESKRTCRFDLWTMDRDNKPLMGFKSVQAILAVLRFPAGRELKVLQAQVDRYDYDTRQTNKVTAETFPDLINRPIGLVMRNTEYAKMRDGQLTGETGWRLELVVPFQADTELTASEVVGNKTQPQKLSSILATIADRPLKTRPAGASHRTDHGGPPPGHPAAGGFDDFGDAPY</sequence>
<evidence type="ECO:0008006" key="4">
    <source>
        <dbReference type="Google" id="ProtNLM"/>
    </source>
</evidence>
<evidence type="ECO:0000256" key="1">
    <source>
        <dbReference type="SAM" id="MobiDB-lite"/>
    </source>
</evidence>
<dbReference type="RefSeq" id="WP_055396538.1">
    <property type="nucleotide sequence ID" value="NZ_JAMXAX010000009.1"/>
</dbReference>
<name>A0ABV8DBS7_9BURK</name>
<protein>
    <recommendedName>
        <fullName evidence="4">DUF669 domain-containing protein</fullName>
    </recommendedName>
</protein>
<feature type="region of interest" description="Disordered" evidence="1">
    <location>
        <begin position="189"/>
        <end position="223"/>
    </location>
</feature>
<proteinExistence type="predicted"/>
<organism evidence="2 3">
    <name type="scientific">Acidovorax facilis</name>
    <dbReference type="NCBI Taxonomy" id="12917"/>
    <lineage>
        <taxon>Bacteria</taxon>
        <taxon>Pseudomonadati</taxon>
        <taxon>Pseudomonadota</taxon>
        <taxon>Betaproteobacteria</taxon>
        <taxon>Burkholderiales</taxon>
        <taxon>Comamonadaceae</taxon>
        <taxon>Acidovorax</taxon>
    </lineage>
</organism>
<reference evidence="3" key="1">
    <citation type="journal article" date="2019" name="Int. J. Syst. Evol. Microbiol.">
        <title>The Global Catalogue of Microorganisms (GCM) 10K type strain sequencing project: providing services to taxonomists for standard genome sequencing and annotation.</title>
        <authorList>
            <consortium name="The Broad Institute Genomics Platform"/>
            <consortium name="The Broad Institute Genome Sequencing Center for Infectious Disease"/>
            <person name="Wu L."/>
            <person name="Ma J."/>
        </authorList>
    </citation>
    <scope>NUCLEOTIDE SEQUENCE [LARGE SCALE GENOMIC DNA]</scope>
    <source>
        <strain evidence="3">CCUG 2113</strain>
    </source>
</reference>
<evidence type="ECO:0000313" key="3">
    <source>
        <dbReference type="Proteomes" id="UP001595693"/>
    </source>
</evidence>
<evidence type="ECO:0000313" key="2">
    <source>
        <dbReference type="EMBL" id="MFC3935677.1"/>
    </source>
</evidence>
<dbReference type="Proteomes" id="UP001595693">
    <property type="component" value="Unassembled WGS sequence"/>
</dbReference>
<dbReference type="EMBL" id="JBHSAJ010000037">
    <property type="protein sequence ID" value="MFC3935677.1"/>
    <property type="molecule type" value="Genomic_DNA"/>
</dbReference>